<evidence type="ECO:0000256" key="6">
    <source>
        <dbReference type="ARBA" id="ARBA00022989"/>
    </source>
</evidence>
<feature type="transmembrane region" description="Helical" evidence="8">
    <location>
        <begin position="59"/>
        <end position="85"/>
    </location>
</feature>
<evidence type="ECO:0000313" key="11">
    <source>
        <dbReference type="Proteomes" id="UP001500124"/>
    </source>
</evidence>
<feature type="compositionally biased region" description="Basic residues" evidence="9">
    <location>
        <begin position="1"/>
        <end position="10"/>
    </location>
</feature>
<comment type="subcellular location">
    <subcellularLocation>
        <location evidence="8">Cell membrane</location>
        <topology evidence="8">Multi-pass membrane protein</topology>
    </subcellularLocation>
    <subcellularLocation>
        <location evidence="1">Endomembrane system</location>
        <topology evidence="1">Multi-pass membrane protein</topology>
    </subcellularLocation>
</comment>
<feature type="transmembrane region" description="Helical" evidence="8">
    <location>
        <begin position="280"/>
        <end position="302"/>
    </location>
</feature>
<protein>
    <recommendedName>
        <fullName evidence="8">Nickel/cobalt efflux system</fullName>
    </recommendedName>
</protein>
<feature type="transmembrane region" description="Helical" evidence="8">
    <location>
        <begin position="252"/>
        <end position="274"/>
    </location>
</feature>
<evidence type="ECO:0000256" key="7">
    <source>
        <dbReference type="ARBA" id="ARBA00023136"/>
    </source>
</evidence>
<evidence type="ECO:0000256" key="9">
    <source>
        <dbReference type="SAM" id="MobiDB-lite"/>
    </source>
</evidence>
<comment type="caution">
    <text evidence="10">The sequence shown here is derived from an EMBL/GenBank/DDBJ whole genome shotgun (WGS) entry which is preliminary data.</text>
</comment>
<evidence type="ECO:0000256" key="8">
    <source>
        <dbReference type="RuleBase" id="RU362101"/>
    </source>
</evidence>
<name>A0ABP9JSL4_9ACTN</name>
<accession>A0ABP9JSL4</accession>
<feature type="transmembrane region" description="Helical" evidence="8">
    <location>
        <begin position="136"/>
        <end position="161"/>
    </location>
</feature>
<comment type="similarity">
    <text evidence="2 8">Belongs to the NiCoT transporter (TC 2.A.52) family.</text>
</comment>
<gene>
    <name evidence="10" type="ORF">GCM10023336_00490</name>
</gene>
<feature type="transmembrane region" description="Helical" evidence="8">
    <location>
        <begin position="369"/>
        <end position="389"/>
    </location>
</feature>
<keyword evidence="3 8" id="KW-0813">Transport</keyword>
<dbReference type="NCBIfam" id="TIGR00802">
    <property type="entry name" value="nico"/>
    <property type="match status" value="1"/>
</dbReference>
<dbReference type="PANTHER" id="PTHR31611:SF0">
    <property type="entry name" value="HIGH-AFFINITY NICKEL TRANSPORT PROTEIN NIC1"/>
    <property type="match status" value="1"/>
</dbReference>
<dbReference type="EMBL" id="BAABKC010000001">
    <property type="protein sequence ID" value="GAA5040946.1"/>
    <property type="molecule type" value="Genomic_DNA"/>
</dbReference>
<evidence type="ECO:0000313" key="10">
    <source>
        <dbReference type="EMBL" id="GAA5040946.1"/>
    </source>
</evidence>
<feature type="transmembrane region" description="Helical" evidence="8">
    <location>
        <begin position="181"/>
        <end position="206"/>
    </location>
</feature>
<dbReference type="PANTHER" id="PTHR31611">
    <property type="entry name" value="HIGH-AFFINITY NICKEL TRANSPORT PROTEIN NIC1"/>
    <property type="match status" value="1"/>
</dbReference>
<reference evidence="11" key="1">
    <citation type="journal article" date="2019" name="Int. J. Syst. Evol. Microbiol.">
        <title>The Global Catalogue of Microorganisms (GCM) 10K type strain sequencing project: providing services to taxonomists for standard genome sequencing and annotation.</title>
        <authorList>
            <consortium name="The Broad Institute Genomics Platform"/>
            <consortium name="The Broad Institute Genome Sequencing Center for Infectious Disease"/>
            <person name="Wu L."/>
            <person name="Ma J."/>
        </authorList>
    </citation>
    <scope>NUCLEOTIDE SEQUENCE [LARGE SCALE GENOMIC DNA]</scope>
    <source>
        <strain evidence="11">JCM 18410</strain>
    </source>
</reference>
<evidence type="ECO:0000256" key="2">
    <source>
        <dbReference type="ARBA" id="ARBA00010892"/>
    </source>
</evidence>
<keyword evidence="6 8" id="KW-1133">Transmembrane helix</keyword>
<sequence>MRTPHRHPAQTHRTDIPHSEAGTPMSTAPDSAPPRPAVPDGGPRLSWHRVRASMTRKEWAGVGGMAGFVLALHVIGWGTLVGIVAPEHYSLGTKTFGVGIGVTAYTLGMRHAFDADHIAAIDNTTRKLMGEGRRPLSVGFWFSLGHSSIVFLLALLLSLGVKALAGPVEDDGSTLHAVTGWIGTTVSGTFLYAIAIVNLLIMAGIWKVFRQMRTGHFDEVALEEQLNNRGFMNRLLGRLTKTITEPWQMYPLGLLFGLGFDTATEIALLVLAGSGAASGLPWYAILCLPVLFAAGMSLLDTIDGSFMNFAYGWAFSKPVRKVYYNLTMTGLSVAVALIIGTVELLGLLVDQAGLHGAFWNWIAGLDLNVVGYVIVGLFFATWAVAIVVWKTGRIEEKWEAGMARATASAEPE</sequence>
<dbReference type="Proteomes" id="UP001500124">
    <property type="component" value="Unassembled WGS sequence"/>
</dbReference>
<proteinExistence type="inferred from homology"/>
<keyword evidence="5 8" id="KW-0812">Transmembrane</keyword>
<evidence type="ECO:0000256" key="5">
    <source>
        <dbReference type="ARBA" id="ARBA00022692"/>
    </source>
</evidence>
<dbReference type="InterPro" id="IPR004688">
    <property type="entry name" value="Ni/Co_transpt"/>
</dbReference>
<evidence type="ECO:0000256" key="1">
    <source>
        <dbReference type="ARBA" id="ARBA00004127"/>
    </source>
</evidence>
<keyword evidence="4" id="KW-0533">Nickel</keyword>
<feature type="transmembrane region" description="Helical" evidence="8">
    <location>
        <begin position="323"/>
        <end position="349"/>
    </location>
</feature>
<feature type="transmembrane region" description="Helical" evidence="8">
    <location>
        <begin position="91"/>
        <end position="108"/>
    </location>
</feature>
<feature type="region of interest" description="Disordered" evidence="9">
    <location>
        <begin position="1"/>
        <end position="46"/>
    </location>
</feature>
<dbReference type="InterPro" id="IPR011541">
    <property type="entry name" value="Ni/Co_transpt_high_affinity"/>
</dbReference>
<evidence type="ECO:0000256" key="4">
    <source>
        <dbReference type="ARBA" id="ARBA00022596"/>
    </source>
</evidence>
<evidence type="ECO:0000256" key="3">
    <source>
        <dbReference type="ARBA" id="ARBA00022448"/>
    </source>
</evidence>
<organism evidence="10 11">
    <name type="scientific">Streptomyces similanensis</name>
    <dbReference type="NCBI Taxonomy" id="1274988"/>
    <lineage>
        <taxon>Bacteria</taxon>
        <taxon>Bacillati</taxon>
        <taxon>Actinomycetota</taxon>
        <taxon>Actinomycetes</taxon>
        <taxon>Kitasatosporales</taxon>
        <taxon>Streptomycetaceae</taxon>
        <taxon>Streptomyces</taxon>
    </lineage>
</organism>
<keyword evidence="11" id="KW-1185">Reference proteome</keyword>
<dbReference type="Pfam" id="PF03824">
    <property type="entry name" value="NicO"/>
    <property type="match status" value="1"/>
</dbReference>
<keyword evidence="7 8" id="KW-0472">Membrane</keyword>